<dbReference type="Proteomes" id="UP001066276">
    <property type="component" value="Chromosome 3_1"/>
</dbReference>
<protein>
    <submittedName>
        <fullName evidence="2">Uncharacterized protein</fullName>
    </submittedName>
</protein>
<evidence type="ECO:0000313" key="2">
    <source>
        <dbReference type="EMBL" id="KAJ1185550.1"/>
    </source>
</evidence>
<feature type="region of interest" description="Disordered" evidence="1">
    <location>
        <begin position="55"/>
        <end position="74"/>
    </location>
</feature>
<dbReference type="AlphaFoldDB" id="A0AAV7UAU7"/>
<reference evidence="2" key="1">
    <citation type="journal article" date="2022" name="bioRxiv">
        <title>Sequencing and chromosome-scale assembly of the giantPleurodeles waltlgenome.</title>
        <authorList>
            <person name="Brown T."/>
            <person name="Elewa A."/>
            <person name="Iarovenko S."/>
            <person name="Subramanian E."/>
            <person name="Araus A.J."/>
            <person name="Petzold A."/>
            <person name="Susuki M."/>
            <person name="Suzuki K.-i.T."/>
            <person name="Hayashi T."/>
            <person name="Toyoda A."/>
            <person name="Oliveira C."/>
            <person name="Osipova E."/>
            <person name="Leigh N.D."/>
            <person name="Simon A."/>
            <person name="Yun M.H."/>
        </authorList>
    </citation>
    <scope>NUCLEOTIDE SEQUENCE</scope>
    <source>
        <strain evidence="2">20211129_DDA</strain>
        <tissue evidence="2">Liver</tissue>
    </source>
</reference>
<sequence>MLCDPRGRGRLSAQSARVCNEAPRKRGASAFPLGARRADPAGAGKCSPHQGLQAQFSGRGRTASAVMTGPGAGA</sequence>
<proteinExistence type="predicted"/>
<evidence type="ECO:0000256" key="1">
    <source>
        <dbReference type="SAM" id="MobiDB-lite"/>
    </source>
</evidence>
<dbReference type="EMBL" id="JANPWB010000005">
    <property type="protein sequence ID" value="KAJ1185550.1"/>
    <property type="molecule type" value="Genomic_DNA"/>
</dbReference>
<comment type="caution">
    <text evidence="2">The sequence shown here is derived from an EMBL/GenBank/DDBJ whole genome shotgun (WGS) entry which is preliminary data.</text>
</comment>
<keyword evidence="3" id="KW-1185">Reference proteome</keyword>
<organism evidence="2 3">
    <name type="scientific">Pleurodeles waltl</name>
    <name type="common">Iberian ribbed newt</name>
    <dbReference type="NCBI Taxonomy" id="8319"/>
    <lineage>
        <taxon>Eukaryota</taxon>
        <taxon>Metazoa</taxon>
        <taxon>Chordata</taxon>
        <taxon>Craniata</taxon>
        <taxon>Vertebrata</taxon>
        <taxon>Euteleostomi</taxon>
        <taxon>Amphibia</taxon>
        <taxon>Batrachia</taxon>
        <taxon>Caudata</taxon>
        <taxon>Salamandroidea</taxon>
        <taxon>Salamandridae</taxon>
        <taxon>Pleurodelinae</taxon>
        <taxon>Pleurodeles</taxon>
    </lineage>
</organism>
<accession>A0AAV7UAU7</accession>
<evidence type="ECO:0000313" key="3">
    <source>
        <dbReference type="Proteomes" id="UP001066276"/>
    </source>
</evidence>
<gene>
    <name evidence="2" type="ORF">NDU88_002342</name>
</gene>
<name>A0AAV7UAU7_PLEWA</name>
<feature type="region of interest" description="Disordered" evidence="1">
    <location>
        <begin position="30"/>
        <end position="50"/>
    </location>
</feature>